<accession>Q4SZK6</accession>
<dbReference type="PANTHER" id="PTHR47613">
    <property type="entry name" value="SPERM ACROSOME MEMBRANE-ASSOCIATED PROTEIN 4"/>
    <property type="match status" value="1"/>
</dbReference>
<dbReference type="GO" id="GO:0098552">
    <property type="term" value="C:side of membrane"/>
    <property type="evidence" value="ECO:0007669"/>
    <property type="project" value="UniProtKB-KW"/>
</dbReference>
<keyword evidence="6" id="KW-1015">Disulfide bond</keyword>
<dbReference type="InterPro" id="IPR045860">
    <property type="entry name" value="Snake_toxin-like_sf"/>
</dbReference>
<dbReference type="EMBL" id="CAAE01011596">
    <property type="protein sequence ID" value="CAF93926.1"/>
    <property type="molecule type" value="Genomic_DNA"/>
</dbReference>
<dbReference type="PANTHER" id="PTHR47613:SF1">
    <property type="entry name" value="SPERM ACROSOME MEMBRANE-ASSOCIATED PROTEIN 4"/>
    <property type="match status" value="1"/>
</dbReference>
<evidence type="ECO:0000313" key="12">
    <source>
        <dbReference type="Ensembl" id="ENSTNIP00000008121.1"/>
    </source>
</evidence>
<name>Q4SZK6_TETNG</name>
<reference evidence="12" key="3">
    <citation type="submission" date="2025-05" db="UniProtKB">
        <authorList>
            <consortium name="Ensembl"/>
        </authorList>
    </citation>
    <scope>IDENTIFICATION</scope>
</reference>
<reference evidence="11 13" key="1">
    <citation type="journal article" date="2004" name="Nature">
        <title>Genome duplication in the teleost fish Tetraodon nigroviridis reveals the early vertebrate proto-karyotype.</title>
        <authorList>
            <person name="Jaillon O."/>
            <person name="Aury J.-M."/>
            <person name="Brunet F."/>
            <person name="Petit J.-L."/>
            <person name="Stange-Thomann N."/>
            <person name="Mauceli E."/>
            <person name="Bouneau L."/>
            <person name="Fischer C."/>
            <person name="Ozouf-Costaz C."/>
            <person name="Bernot A."/>
            <person name="Nicaud S."/>
            <person name="Jaffe D."/>
            <person name="Fisher S."/>
            <person name="Lutfalla G."/>
            <person name="Dossat C."/>
            <person name="Segurens B."/>
            <person name="Dasilva C."/>
            <person name="Salanoubat M."/>
            <person name="Levy M."/>
            <person name="Boudet N."/>
            <person name="Castellano S."/>
            <person name="Anthouard V."/>
            <person name="Jubin C."/>
            <person name="Castelli V."/>
            <person name="Katinka M."/>
            <person name="Vacherie B."/>
            <person name="Biemont C."/>
            <person name="Skalli Z."/>
            <person name="Cattolico L."/>
            <person name="Poulain J."/>
            <person name="De Berardinis V."/>
            <person name="Cruaud C."/>
            <person name="Duprat S."/>
            <person name="Brottier P."/>
            <person name="Coutanceau J.-P."/>
            <person name="Gouzy J."/>
            <person name="Parra G."/>
            <person name="Lardier G."/>
            <person name="Chapple C."/>
            <person name="McKernan K.J."/>
            <person name="McEwan P."/>
            <person name="Bosak S."/>
            <person name="Kellis M."/>
            <person name="Volff J.-N."/>
            <person name="Guigo R."/>
            <person name="Zody M.C."/>
            <person name="Mesirov J."/>
            <person name="Lindblad-Toh K."/>
            <person name="Birren B."/>
            <person name="Nusbaum C."/>
            <person name="Kahn D."/>
            <person name="Robinson-Rechavi M."/>
            <person name="Laudet V."/>
            <person name="Schachter V."/>
            <person name="Quetier F."/>
            <person name="Saurin W."/>
            <person name="Scarpelli C."/>
            <person name="Wincker P."/>
            <person name="Lander E.S."/>
            <person name="Weissenbach J."/>
            <person name="Roest Crollius H."/>
        </authorList>
    </citation>
    <scope>NUCLEOTIDE SEQUENCE [LARGE SCALE GENOMIC DNA]</scope>
</reference>
<evidence type="ECO:0000256" key="5">
    <source>
        <dbReference type="ARBA" id="ARBA00023136"/>
    </source>
</evidence>
<dbReference type="GO" id="GO:0035036">
    <property type="term" value="P:sperm-egg recognition"/>
    <property type="evidence" value="ECO:0007669"/>
    <property type="project" value="TreeGrafter"/>
</dbReference>
<evidence type="ECO:0000256" key="8">
    <source>
        <dbReference type="ARBA" id="ARBA00023288"/>
    </source>
</evidence>
<proteinExistence type="inferred from homology"/>
<sequence length="121" mass="12603">MFAVGLLFAIGQGLQCYNCKLGLWNLCLTTKVTCAEGQHCYSGVGEAAGVVNIMMKGCLAVAECNKSSNLEFSTQQATLYTMNKTCCSTDFCNAAPGMPGASSIGLALATITALIMTQVVV</sequence>
<keyword evidence="8" id="KW-0449">Lipoprotein</keyword>
<evidence type="ECO:0000256" key="7">
    <source>
        <dbReference type="ARBA" id="ARBA00023180"/>
    </source>
</evidence>
<dbReference type="Ensembl" id="ENSTNIT00000008286.1">
    <property type="protein sequence ID" value="ENSTNIP00000008121.1"/>
    <property type="gene ID" value="ENSTNIG00000005433.1"/>
</dbReference>
<evidence type="ECO:0000256" key="2">
    <source>
        <dbReference type="ARBA" id="ARBA00022475"/>
    </source>
</evidence>
<protein>
    <submittedName>
        <fullName evidence="11">(spotted green pufferfish) hypothetical protein</fullName>
    </submittedName>
    <submittedName>
        <fullName evidence="12">Lymphocyte antigen-6, epidermis</fullName>
    </submittedName>
</protein>
<keyword evidence="7" id="KW-0325">Glycoprotein</keyword>
<evidence type="ECO:0000256" key="1">
    <source>
        <dbReference type="ARBA" id="ARBA00004609"/>
    </source>
</evidence>
<dbReference type="Pfam" id="PF00021">
    <property type="entry name" value="UPAR_LY6"/>
    <property type="match status" value="1"/>
</dbReference>
<evidence type="ECO:0000259" key="10">
    <source>
        <dbReference type="Pfam" id="PF00021"/>
    </source>
</evidence>
<keyword evidence="3" id="KW-0336">GPI-anchor</keyword>
<comment type="similarity">
    <text evidence="9">Belongs to the SPACA4/bouncer family.</text>
</comment>
<evidence type="ECO:0000313" key="11">
    <source>
        <dbReference type="EMBL" id="CAF93926.1"/>
    </source>
</evidence>
<evidence type="ECO:0000313" key="13">
    <source>
        <dbReference type="Proteomes" id="UP000007303"/>
    </source>
</evidence>
<dbReference type="GO" id="GO:0005886">
    <property type="term" value="C:plasma membrane"/>
    <property type="evidence" value="ECO:0007669"/>
    <property type="project" value="UniProtKB-SubCell"/>
</dbReference>
<keyword evidence="2" id="KW-1003">Cell membrane</keyword>
<gene>
    <name evidence="11" type="ORF">GSTENG00009800001</name>
</gene>
<dbReference type="SUPFAM" id="SSF57302">
    <property type="entry name" value="Snake toxin-like"/>
    <property type="match status" value="1"/>
</dbReference>
<dbReference type="OrthoDB" id="5962859at2759"/>
<keyword evidence="5" id="KW-0472">Membrane</keyword>
<organism evidence="11">
    <name type="scientific">Tetraodon nigroviridis</name>
    <name type="common">Spotted green pufferfish</name>
    <name type="synonym">Chelonodon nigroviridis</name>
    <dbReference type="NCBI Taxonomy" id="99883"/>
    <lineage>
        <taxon>Eukaryota</taxon>
        <taxon>Metazoa</taxon>
        <taxon>Chordata</taxon>
        <taxon>Craniata</taxon>
        <taxon>Vertebrata</taxon>
        <taxon>Euteleostomi</taxon>
        <taxon>Actinopterygii</taxon>
        <taxon>Neopterygii</taxon>
        <taxon>Teleostei</taxon>
        <taxon>Neoteleostei</taxon>
        <taxon>Acanthomorphata</taxon>
        <taxon>Eupercaria</taxon>
        <taxon>Tetraodontiformes</taxon>
        <taxon>Tetradontoidea</taxon>
        <taxon>Tetraodontidae</taxon>
        <taxon>Tetraodon</taxon>
    </lineage>
</organism>
<keyword evidence="13" id="KW-1185">Reference proteome</keyword>
<comment type="subcellular location">
    <subcellularLocation>
        <location evidence="1">Cell membrane</location>
        <topology evidence="1">Lipid-anchor</topology>
        <topology evidence="1">GPI-anchor</topology>
    </subcellularLocation>
</comment>
<keyword evidence="4" id="KW-0732">Signal</keyword>
<dbReference type="InterPro" id="IPR046354">
    <property type="entry name" value="SPACA4/Bouncer"/>
</dbReference>
<dbReference type="HOGENOM" id="CLU_148770_0_0_1"/>
<dbReference type="KEGG" id="tng:GSTEN00009800G001"/>
<evidence type="ECO:0000256" key="4">
    <source>
        <dbReference type="ARBA" id="ARBA00022729"/>
    </source>
</evidence>
<dbReference type="AlphaFoldDB" id="Q4SZK6"/>
<dbReference type="OMA" id="AKDCVFC"/>
<feature type="domain" description="UPAR/Ly6" evidence="10">
    <location>
        <begin position="12"/>
        <end position="94"/>
    </location>
</feature>
<evidence type="ECO:0000256" key="6">
    <source>
        <dbReference type="ARBA" id="ARBA00023157"/>
    </source>
</evidence>
<dbReference type="InterPro" id="IPR016054">
    <property type="entry name" value="LY6_UPA_recep-like"/>
</dbReference>
<evidence type="ECO:0000256" key="3">
    <source>
        <dbReference type="ARBA" id="ARBA00022622"/>
    </source>
</evidence>
<reference evidence="11" key="2">
    <citation type="submission" date="2004-02" db="EMBL/GenBank/DDBJ databases">
        <authorList>
            <consortium name="Genoscope"/>
            <consortium name="Whitehead Institute Centre for Genome Research"/>
        </authorList>
    </citation>
    <scope>NUCLEOTIDE SEQUENCE</scope>
</reference>
<dbReference type="GeneTree" id="ENSGT00510000049347"/>
<dbReference type="Gene3D" id="2.10.60.10">
    <property type="entry name" value="CD59"/>
    <property type="match status" value="1"/>
</dbReference>
<evidence type="ECO:0000256" key="9">
    <source>
        <dbReference type="ARBA" id="ARBA00029446"/>
    </source>
</evidence>
<dbReference type="Proteomes" id="UP000007303">
    <property type="component" value="Unassembled WGS sequence"/>
</dbReference>